<reference evidence="2" key="1">
    <citation type="submission" date="2023-02" db="EMBL/GenBank/DDBJ databases">
        <title>Actinokineospora globicatena NBRC 15670.</title>
        <authorList>
            <person name="Ichikawa N."/>
            <person name="Sato H."/>
            <person name="Tonouchi N."/>
        </authorList>
    </citation>
    <scope>NUCLEOTIDE SEQUENCE</scope>
    <source>
        <strain evidence="2">NBRC 15670</strain>
    </source>
</reference>
<name>A0A9W6QU02_9PSEU</name>
<dbReference type="EMBL" id="BSSD01000010">
    <property type="protein sequence ID" value="GLW94750.1"/>
    <property type="molecule type" value="Genomic_DNA"/>
</dbReference>
<gene>
    <name evidence="2" type="ORF">Aglo03_55660</name>
</gene>
<feature type="transmembrane region" description="Helical" evidence="1">
    <location>
        <begin position="112"/>
        <end position="136"/>
    </location>
</feature>
<keyword evidence="1" id="KW-0472">Membrane</keyword>
<feature type="transmembrane region" description="Helical" evidence="1">
    <location>
        <begin position="74"/>
        <end position="92"/>
    </location>
</feature>
<sequence length="139" mass="14903">MDEIVITAVLAVGTAGLQMVMKGLSRTNLPGKSHGLSRDDALFWTDWTVTAILALAGSVVVATSQNKAIPTTQVVWMVVVIVLSCSAFPFFLRVFAYGPDAKLKAWGPRGAGWILVCNFVGILVLLGAVFTGVNVYEFR</sequence>
<proteinExistence type="predicted"/>
<keyword evidence="1" id="KW-0812">Transmembrane</keyword>
<evidence type="ECO:0000256" key="1">
    <source>
        <dbReference type="SAM" id="Phobius"/>
    </source>
</evidence>
<keyword evidence="1" id="KW-1133">Transmembrane helix</keyword>
<comment type="caution">
    <text evidence="2">The sequence shown here is derived from an EMBL/GenBank/DDBJ whole genome shotgun (WGS) entry which is preliminary data.</text>
</comment>
<dbReference type="RefSeq" id="WP_285612720.1">
    <property type="nucleotide sequence ID" value="NZ_BSSD01000010.1"/>
</dbReference>
<dbReference type="AlphaFoldDB" id="A0A9W6QU02"/>
<organism evidence="2 3">
    <name type="scientific">Actinokineospora globicatena</name>
    <dbReference type="NCBI Taxonomy" id="103729"/>
    <lineage>
        <taxon>Bacteria</taxon>
        <taxon>Bacillati</taxon>
        <taxon>Actinomycetota</taxon>
        <taxon>Actinomycetes</taxon>
        <taxon>Pseudonocardiales</taxon>
        <taxon>Pseudonocardiaceae</taxon>
        <taxon>Actinokineospora</taxon>
    </lineage>
</organism>
<accession>A0A9W6QU02</accession>
<keyword evidence="3" id="KW-1185">Reference proteome</keyword>
<dbReference type="Proteomes" id="UP001165042">
    <property type="component" value="Unassembled WGS sequence"/>
</dbReference>
<evidence type="ECO:0000313" key="3">
    <source>
        <dbReference type="Proteomes" id="UP001165042"/>
    </source>
</evidence>
<protein>
    <submittedName>
        <fullName evidence="2">Uncharacterized protein</fullName>
    </submittedName>
</protein>
<feature type="transmembrane region" description="Helical" evidence="1">
    <location>
        <begin position="41"/>
        <end position="62"/>
    </location>
</feature>
<evidence type="ECO:0000313" key="2">
    <source>
        <dbReference type="EMBL" id="GLW94750.1"/>
    </source>
</evidence>